<gene>
    <name evidence="2" type="ORF">CTI12_AA221800</name>
</gene>
<accession>A0A2U1NW04</accession>
<dbReference type="Proteomes" id="UP000245207">
    <property type="component" value="Unassembled WGS sequence"/>
</dbReference>
<dbReference type="EMBL" id="PKPP01002093">
    <property type="protein sequence ID" value="PWA77668.1"/>
    <property type="molecule type" value="Genomic_DNA"/>
</dbReference>
<feature type="domain" description="Reverse transcriptase zinc-binding" evidence="1">
    <location>
        <begin position="1"/>
        <end position="52"/>
    </location>
</feature>
<dbReference type="Pfam" id="PF13966">
    <property type="entry name" value="zf-RVT"/>
    <property type="match status" value="1"/>
</dbReference>
<dbReference type="InterPro" id="IPR026960">
    <property type="entry name" value="RVT-Znf"/>
</dbReference>
<evidence type="ECO:0000313" key="3">
    <source>
        <dbReference type="Proteomes" id="UP000245207"/>
    </source>
</evidence>
<keyword evidence="2" id="KW-0548">Nucleotidyltransferase</keyword>
<dbReference type="AlphaFoldDB" id="A0A2U1NW04"/>
<reference evidence="2 3" key="1">
    <citation type="journal article" date="2018" name="Mol. Plant">
        <title>The genome of Artemisia annua provides insight into the evolution of Asteraceae family and artemisinin biosynthesis.</title>
        <authorList>
            <person name="Shen Q."/>
            <person name="Zhang L."/>
            <person name="Liao Z."/>
            <person name="Wang S."/>
            <person name="Yan T."/>
            <person name="Shi P."/>
            <person name="Liu M."/>
            <person name="Fu X."/>
            <person name="Pan Q."/>
            <person name="Wang Y."/>
            <person name="Lv Z."/>
            <person name="Lu X."/>
            <person name="Zhang F."/>
            <person name="Jiang W."/>
            <person name="Ma Y."/>
            <person name="Chen M."/>
            <person name="Hao X."/>
            <person name="Li L."/>
            <person name="Tang Y."/>
            <person name="Lv G."/>
            <person name="Zhou Y."/>
            <person name="Sun X."/>
            <person name="Brodelius P.E."/>
            <person name="Rose J.K.C."/>
            <person name="Tang K."/>
        </authorList>
    </citation>
    <scope>NUCLEOTIDE SEQUENCE [LARGE SCALE GENOMIC DNA]</scope>
    <source>
        <strain evidence="3">cv. Huhao1</strain>
        <tissue evidence="2">Leaf</tissue>
    </source>
</reference>
<protein>
    <submittedName>
        <fullName evidence="2">Reverse transcriptase domain, Reverse transcriptase zinc-binding domain protein</fullName>
    </submittedName>
</protein>
<proteinExistence type="predicted"/>
<keyword evidence="2" id="KW-0808">Transferase</keyword>
<evidence type="ECO:0000259" key="1">
    <source>
        <dbReference type="Pfam" id="PF13966"/>
    </source>
</evidence>
<evidence type="ECO:0000313" key="2">
    <source>
        <dbReference type="EMBL" id="PWA77668.1"/>
    </source>
</evidence>
<organism evidence="2 3">
    <name type="scientific">Artemisia annua</name>
    <name type="common">Sweet wormwood</name>
    <dbReference type="NCBI Taxonomy" id="35608"/>
    <lineage>
        <taxon>Eukaryota</taxon>
        <taxon>Viridiplantae</taxon>
        <taxon>Streptophyta</taxon>
        <taxon>Embryophyta</taxon>
        <taxon>Tracheophyta</taxon>
        <taxon>Spermatophyta</taxon>
        <taxon>Magnoliopsida</taxon>
        <taxon>eudicotyledons</taxon>
        <taxon>Gunneridae</taxon>
        <taxon>Pentapetalae</taxon>
        <taxon>asterids</taxon>
        <taxon>campanulids</taxon>
        <taxon>Asterales</taxon>
        <taxon>Asteraceae</taxon>
        <taxon>Asteroideae</taxon>
        <taxon>Anthemideae</taxon>
        <taxon>Artemisiinae</taxon>
        <taxon>Artemisia</taxon>
    </lineage>
</organism>
<keyword evidence="2" id="KW-0695">RNA-directed DNA polymerase</keyword>
<name>A0A2U1NW04_ARTAN</name>
<sequence>MTWRALRDRLPTRWNLSKKGIELNSLLCPICNQSPELIDHVLWNCPLTYEIWHKVFMWLDLSFPVINSFDASFDWVEDLRVNPHAKHIVRSILGVTAWKFIWKFRNDSIFSLKRPIRQDILDSTVDLSYV</sequence>
<comment type="caution">
    <text evidence="2">The sequence shown here is derived from an EMBL/GenBank/DDBJ whole genome shotgun (WGS) entry which is preliminary data.</text>
</comment>
<keyword evidence="3" id="KW-1185">Reference proteome</keyword>
<dbReference type="OrthoDB" id="696485at2759"/>
<dbReference type="GO" id="GO:0003964">
    <property type="term" value="F:RNA-directed DNA polymerase activity"/>
    <property type="evidence" value="ECO:0007669"/>
    <property type="project" value="UniProtKB-KW"/>
</dbReference>